<evidence type="ECO:0000313" key="1">
    <source>
        <dbReference type="EMBL" id="GFO26935.1"/>
    </source>
</evidence>
<dbReference type="Proteomes" id="UP000735302">
    <property type="component" value="Unassembled WGS sequence"/>
</dbReference>
<evidence type="ECO:0000313" key="2">
    <source>
        <dbReference type="Proteomes" id="UP000735302"/>
    </source>
</evidence>
<dbReference type="EMBL" id="BLXT01005873">
    <property type="protein sequence ID" value="GFO26935.1"/>
    <property type="molecule type" value="Genomic_DNA"/>
</dbReference>
<gene>
    <name evidence="1" type="ORF">PoB_005344000</name>
</gene>
<keyword evidence="2" id="KW-1185">Reference proteome</keyword>
<organism evidence="1 2">
    <name type="scientific">Plakobranchus ocellatus</name>
    <dbReference type="NCBI Taxonomy" id="259542"/>
    <lineage>
        <taxon>Eukaryota</taxon>
        <taxon>Metazoa</taxon>
        <taxon>Spiralia</taxon>
        <taxon>Lophotrochozoa</taxon>
        <taxon>Mollusca</taxon>
        <taxon>Gastropoda</taxon>
        <taxon>Heterobranchia</taxon>
        <taxon>Euthyneura</taxon>
        <taxon>Panpulmonata</taxon>
        <taxon>Sacoglossa</taxon>
        <taxon>Placobranchoidea</taxon>
        <taxon>Plakobranchidae</taxon>
        <taxon>Plakobranchus</taxon>
    </lineage>
</organism>
<reference evidence="1 2" key="1">
    <citation type="journal article" date="2021" name="Elife">
        <title>Chloroplast acquisition without the gene transfer in kleptoplastic sea slugs, Plakobranchus ocellatus.</title>
        <authorList>
            <person name="Maeda T."/>
            <person name="Takahashi S."/>
            <person name="Yoshida T."/>
            <person name="Shimamura S."/>
            <person name="Takaki Y."/>
            <person name="Nagai Y."/>
            <person name="Toyoda A."/>
            <person name="Suzuki Y."/>
            <person name="Arimoto A."/>
            <person name="Ishii H."/>
            <person name="Satoh N."/>
            <person name="Nishiyama T."/>
            <person name="Hasebe M."/>
            <person name="Maruyama T."/>
            <person name="Minagawa J."/>
            <person name="Obokata J."/>
            <person name="Shigenobu S."/>
        </authorList>
    </citation>
    <scope>NUCLEOTIDE SEQUENCE [LARGE SCALE GENOMIC DNA]</scope>
</reference>
<name>A0AAV4C2N0_9GAST</name>
<comment type="caution">
    <text evidence="1">The sequence shown here is derived from an EMBL/GenBank/DDBJ whole genome shotgun (WGS) entry which is preliminary data.</text>
</comment>
<accession>A0AAV4C2N0</accession>
<sequence length="98" mass="11168">MSFEILHKKRATLVAETLVLAKTHGYVEKIEHELEEELQRDEREPDSRYLANYDDTGIYTLIEQRFQPPIKGSSTLQNIAAHTRVSGAAVAQYIVNPL</sequence>
<dbReference type="AlphaFoldDB" id="A0AAV4C2N0"/>
<proteinExistence type="predicted"/>
<protein>
    <submittedName>
        <fullName evidence="1">Uncharacterized protein</fullName>
    </submittedName>
</protein>